<accession>A0AAD7MS21</accession>
<feature type="signal peptide" evidence="3">
    <location>
        <begin position="1"/>
        <end position="17"/>
    </location>
</feature>
<sequence length="355" mass="36936">MRLILLLVLSFIHPSSAFALSLPARIDTGTPTTVQWLLDHGDPTSFGLMQRSLEGNQPILSVTAVPNSAGASTGEISMIFETAGQVLVAVIQQQSLASGETPNQLAAGTQVTVIASTNNNAPVVPNPISSSTTTTTTVVITSEADSTPKAPTTTTGALQTTLTGLEGKFNPPTGTTSSSQSSSKSASAAPSSHSAPMTGSAAIPASSTDPTQTPTTSSFALRSKSPSPSPTEVPGAHQTASHAGVITAAVLLPLLLLLFLGLVALCIVRRRRMRHRIDQFTAVWARRRGTGTISSFGNANPDDAEAGVPPLEMQQQEQLATLDYGHEREMEFLEELPPGYAEAFPSVVGAKTNLK</sequence>
<feature type="chain" id="PRO_5041942905" evidence="3">
    <location>
        <begin position="18"/>
        <end position="355"/>
    </location>
</feature>
<feature type="region of interest" description="Disordered" evidence="1">
    <location>
        <begin position="141"/>
        <end position="237"/>
    </location>
</feature>
<evidence type="ECO:0000313" key="4">
    <source>
        <dbReference type="EMBL" id="KAJ7729467.1"/>
    </source>
</evidence>
<organism evidence="4 5">
    <name type="scientific">Mycena metata</name>
    <dbReference type="NCBI Taxonomy" id="1033252"/>
    <lineage>
        <taxon>Eukaryota</taxon>
        <taxon>Fungi</taxon>
        <taxon>Dikarya</taxon>
        <taxon>Basidiomycota</taxon>
        <taxon>Agaricomycotina</taxon>
        <taxon>Agaricomycetes</taxon>
        <taxon>Agaricomycetidae</taxon>
        <taxon>Agaricales</taxon>
        <taxon>Marasmiineae</taxon>
        <taxon>Mycenaceae</taxon>
        <taxon>Mycena</taxon>
    </lineage>
</organism>
<name>A0AAD7MS21_9AGAR</name>
<feature type="compositionally biased region" description="Low complexity" evidence="1">
    <location>
        <begin position="152"/>
        <end position="218"/>
    </location>
</feature>
<dbReference type="Proteomes" id="UP001215598">
    <property type="component" value="Unassembled WGS sequence"/>
</dbReference>
<keyword evidence="5" id="KW-1185">Reference proteome</keyword>
<reference evidence="4" key="1">
    <citation type="submission" date="2023-03" db="EMBL/GenBank/DDBJ databases">
        <title>Massive genome expansion in bonnet fungi (Mycena s.s.) driven by repeated elements and novel gene families across ecological guilds.</title>
        <authorList>
            <consortium name="Lawrence Berkeley National Laboratory"/>
            <person name="Harder C.B."/>
            <person name="Miyauchi S."/>
            <person name="Viragh M."/>
            <person name="Kuo A."/>
            <person name="Thoen E."/>
            <person name="Andreopoulos B."/>
            <person name="Lu D."/>
            <person name="Skrede I."/>
            <person name="Drula E."/>
            <person name="Henrissat B."/>
            <person name="Morin E."/>
            <person name="Kohler A."/>
            <person name="Barry K."/>
            <person name="LaButti K."/>
            <person name="Morin E."/>
            <person name="Salamov A."/>
            <person name="Lipzen A."/>
            <person name="Mereny Z."/>
            <person name="Hegedus B."/>
            <person name="Baldrian P."/>
            <person name="Stursova M."/>
            <person name="Weitz H."/>
            <person name="Taylor A."/>
            <person name="Grigoriev I.V."/>
            <person name="Nagy L.G."/>
            <person name="Martin F."/>
            <person name="Kauserud H."/>
        </authorList>
    </citation>
    <scope>NUCLEOTIDE SEQUENCE</scope>
    <source>
        <strain evidence="4">CBHHK182m</strain>
    </source>
</reference>
<evidence type="ECO:0000256" key="2">
    <source>
        <dbReference type="SAM" id="Phobius"/>
    </source>
</evidence>
<proteinExistence type="predicted"/>
<evidence type="ECO:0000256" key="3">
    <source>
        <dbReference type="SAM" id="SignalP"/>
    </source>
</evidence>
<protein>
    <submittedName>
        <fullName evidence="4">Uncharacterized protein</fullName>
    </submittedName>
</protein>
<keyword evidence="2" id="KW-1133">Transmembrane helix</keyword>
<dbReference type="EMBL" id="JARKIB010000165">
    <property type="protein sequence ID" value="KAJ7729467.1"/>
    <property type="molecule type" value="Genomic_DNA"/>
</dbReference>
<evidence type="ECO:0000313" key="5">
    <source>
        <dbReference type="Proteomes" id="UP001215598"/>
    </source>
</evidence>
<keyword evidence="2" id="KW-0472">Membrane</keyword>
<evidence type="ECO:0000256" key="1">
    <source>
        <dbReference type="SAM" id="MobiDB-lite"/>
    </source>
</evidence>
<comment type="caution">
    <text evidence="4">The sequence shown here is derived from an EMBL/GenBank/DDBJ whole genome shotgun (WGS) entry which is preliminary data.</text>
</comment>
<keyword evidence="2" id="KW-0812">Transmembrane</keyword>
<gene>
    <name evidence="4" type="ORF">B0H16DRAFT_227475</name>
</gene>
<feature type="transmembrane region" description="Helical" evidence="2">
    <location>
        <begin position="245"/>
        <end position="268"/>
    </location>
</feature>
<keyword evidence="3" id="KW-0732">Signal</keyword>
<dbReference type="AlphaFoldDB" id="A0AAD7MS21"/>